<dbReference type="EMBL" id="CP003221">
    <property type="protein sequence ID" value="EGJ51125.1"/>
    <property type="molecule type" value="Genomic_DNA"/>
</dbReference>
<accession>F3Z1C2</accession>
<organism evidence="1 2">
    <name type="scientific">Desulfocurvibacter africanus subsp. africanus str. Walvis Bay</name>
    <dbReference type="NCBI Taxonomy" id="690850"/>
    <lineage>
        <taxon>Bacteria</taxon>
        <taxon>Pseudomonadati</taxon>
        <taxon>Thermodesulfobacteriota</taxon>
        <taxon>Desulfovibrionia</taxon>
        <taxon>Desulfovibrionales</taxon>
        <taxon>Desulfovibrionaceae</taxon>
        <taxon>Desulfocurvibacter</taxon>
    </lineage>
</organism>
<reference evidence="1 2" key="1">
    <citation type="journal article" date="2011" name="J. Bacteriol.">
        <title>Genome sequence of the mercury-methylating and pleomorphic Desulfovibrio africanus Strain Walvis Bay.</title>
        <authorList>
            <person name="Brown S.D."/>
            <person name="Wall J.D."/>
            <person name="Kucken A.M."/>
            <person name="Gilmour C.C."/>
            <person name="Podar M."/>
            <person name="Brandt C.C."/>
            <person name="Teshima H."/>
            <person name="Detter J.C."/>
            <person name="Han C.S."/>
            <person name="Land M.L."/>
            <person name="Lucas S."/>
            <person name="Han J."/>
            <person name="Pennacchio L."/>
            <person name="Nolan M."/>
            <person name="Pitluck S."/>
            <person name="Woyke T."/>
            <person name="Goodwin L."/>
            <person name="Palumbo A.V."/>
            <person name="Elias D.A."/>
        </authorList>
    </citation>
    <scope>NUCLEOTIDE SEQUENCE [LARGE SCALE GENOMIC DNA]</scope>
    <source>
        <strain evidence="1 2">Walvis Bay</strain>
    </source>
</reference>
<gene>
    <name evidence="1" type="ORF">Desaf_2812</name>
</gene>
<dbReference type="KEGG" id="daf:Desaf_2812"/>
<evidence type="ECO:0000313" key="1">
    <source>
        <dbReference type="EMBL" id="EGJ51125.1"/>
    </source>
</evidence>
<name>F3Z1C2_DESAF</name>
<dbReference type="STRING" id="690850.Desaf_2812"/>
<keyword evidence="2" id="KW-1185">Reference proteome</keyword>
<protein>
    <submittedName>
        <fullName evidence="1">Uncharacterized protein</fullName>
    </submittedName>
</protein>
<dbReference type="HOGENOM" id="CLU_3355771_0_0_7"/>
<dbReference type="AlphaFoldDB" id="F3Z1C2"/>
<proteinExistence type="predicted"/>
<evidence type="ECO:0000313" key="2">
    <source>
        <dbReference type="Proteomes" id="UP000007844"/>
    </source>
</evidence>
<sequence>MKSGVKYKDSMLIAKSISTFSVYIADQMEKRRKQNV</sequence>
<dbReference type="Proteomes" id="UP000007844">
    <property type="component" value="Chromosome"/>
</dbReference>